<organism evidence="1 2">
    <name type="scientific">Caerostris extrusa</name>
    <name type="common">Bark spider</name>
    <name type="synonym">Caerostris bankana</name>
    <dbReference type="NCBI Taxonomy" id="172846"/>
    <lineage>
        <taxon>Eukaryota</taxon>
        <taxon>Metazoa</taxon>
        <taxon>Ecdysozoa</taxon>
        <taxon>Arthropoda</taxon>
        <taxon>Chelicerata</taxon>
        <taxon>Arachnida</taxon>
        <taxon>Araneae</taxon>
        <taxon>Araneomorphae</taxon>
        <taxon>Entelegynae</taxon>
        <taxon>Araneoidea</taxon>
        <taxon>Araneidae</taxon>
        <taxon>Caerostris</taxon>
    </lineage>
</organism>
<evidence type="ECO:0000313" key="1">
    <source>
        <dbReference type="EMBL" id="GIY30634.1"/>
    </source>
</evidence>
<proteinExistence type="predicted"/>
<name>A0AAV4S9J6_CAEEX</name>
<sequence>MREGEAILLSIPAKLLPSEYDPIHLPRVRKGGKSVVMERRRMEPFLTTICSSLRKTEFDELFEGRD</sequence>
<gene>
    <name evidence="1" type="ORF">CEXT_80371</name>
</gene>
<protein>
    <submittedName>
        <fullName evidence="1">Uncharacterized protein</fullName>
    </submittedName>
</protein>
<keyword evidence="2" id="KW-1185">Reference proteome</keyword>
<dbReference type="AlphaFoldDB" id="A0AAV4S9J6"/>
<comment type="caution">
    <text evidence="1">The sequence shown here is derived from an EMBL/GenBank/DDBJ whole genome shotgun (WGS) entry which is preliminary data.</text>
</comment>
<dbReference type="Proteomes" id="UP001054945">
    <property type="component" value="Unassembled WGS sequence"/>
</dbReference>
<dbReference type="EMBL" id="BPLR01009255">
    <property type="protein sequence ID" value="GIY30634.1"/>
    <property type="molecule type" value="Genomic_DNA"/>
</dbReference>
<evidence type="ECO:0000313" key="2">
    <source>
        <dbReference type="Proteomes" id="UP001054945"/>
    </source>
</evidence>
<accession>A0AAV4S9J6</accession>
<reference evidence="1 2" key="1">
    <citation type="submission" date="2021-06" db="EMBL/GenBank/DDBJ databases">
        <title>Caerostris extrusa draft genome.</title>
        <authorList>
            <person name="Kono N."/>
            <person name="Arakawa K."/>
        </authorList>
    </citation>
    <scope>NUCLEOTIDE SEQUENCE [LARGE SCALE GENOMIC DNA]</scope>
</reference>